<dbReference type="InterPro" id="IPR050582">
    <property type="entry name" value="HAD-like_SerB"/>
</dbReference>
<dbReference type="NCBIfam" id="TIGR01490">
    <property type="entry name" value="HAD-SF-IB-hyp1"/>
    <property type="match status" value="1"/>
</dbReference>
<sequence>MTLTIFDLDKTLLHGDSYDLWHEFLLEEGILDSEFIEENDKMIELYDEGKLDMLEYLKFSVNSLSKVSLDEISNLMAKYLEQKIKPIIYKEAKEWIAKFSPNLIISATPEYVVKPIAKLLKVDDSIGVKLKVKNGYYTDEYYEPLSFQEGKVKALKKYLEEKNLNPKKVVFYTDSINDLAMCEYSDEVHCINPDKKLEKIALQKGWDILRLSL</sequence>
<name>A0A2P8QZ72_9BACT</name>
<keyword evidence="1" id="KW-0479">Metal-binding</keyword>
<dbReference type="GO" id="GO:0046872">
    <property type="term" value="F:metal ion binding"/>
    <property type="evidence" value="ECO:0007669"/>
    <property type="project" value="UniProtKB-KW"/>
</dbReference>
<organism evidence="4 5">
    <name type="scientific">Campylobacter blaseri</name>
    <dbReference type="NCBI Taxonomy" id="2042961"/>
    <lineage>
        <taxon>Bacteria</taxon>
        <taxon>Pseudomonadati</taxon>
        <taxon>Campylobacterota</taxon>
        <taxon>Epsilonproteobacteria</taxon>
        <taxon>Campylobacterales</taxon>
        <taxon>Campylobacteraceae</taxon>
        <taxon>Campylobacter</taxon>
    </lineage>
</organism>
<evidence type="ECO:0000256" key="1">
    <source>
        <dbReference type="ARBA" id="ARBA00022723"/>
    </source>
</evidence>
<gene>
    <name evidence="4" type="ORF">CQ405_07030</name>
</gene>
<dbReference type="Gene3D" id="3.40.50.1000">
    <property type="entry name" value="HAD superfamily/HAD-like"/>
    <property type="match status" value="1"/>
</dbReference>
<dbReference type="EMBL" id="PDHH01000006">
    <property type="protein sequence ID" value="PSM51542.1"/>
    <property type="molecule type" value="Genomic_DNA"/>
</dbReference>
<dbReference type="Proteomes" id="UP000240535">
    <property type="component" value="Unassembled WGS sequence"/>
</dbReference>
<evidence type="ECO:0000256" key="2">
    <source>
        <dbReference type="ARBA" id="ARBA00022801"/>
    </source>
</evidence>
<keyword evidence="2 4" id="KW-0378">Hydrolase</keyword>
<comment type="caution">
    <text evidence="4">The sequence shown here is derived from an EMBL/GenBank/DDBJ whole genome shotgun (WGS) entry which is preliminary data.</text>
</comment>
<dbReference type="InterPro" id="IPR006385">
    <property type="entry name" value="HAD_hydro_SerB1"/>
</dbReference>
<dbReference type="RefSeq" id="WP_106872106.1">
    <property type="nucleotide sequence ID" value="NZ_CP053841.1"/>
</dbReference>
<dbReference type="InterPro" id="IPR023214">
    <property type="entry name" value="HAD_sf"/>
</dbReference>
<protein>
    <submittedName>
        <fullName evidence="4">HAD-IB family hydrolase</fullName>
    </submittedName>
</protein>
<proteinExistence type="predicted"/>
<dbReference type="AlphaFoldDB" id="A0A2P8QZ72"/>
<dbReference type="Pfam" id="PF12710">
    <property type="entry name" value="HAD"/>
    <property type="match status" value="1"/>
</dbReference>
<reference evidence="5" key="1">
    <citation type="submission" date="2017-10" db="EMBL/GenBank/DDBJ databases">
        <title>Campylobacter species from seals.</title>
        <authorList>
            <person name="Gilbert M.J."/>
            <person name="Zomer A.L."/>
            <person name="Timmerman A.J."/>
            <person name="Duim B."/>
            <person name="Wagenaar J.A."/>
        </authorList>
    </citation>
    <scope>NUCLEOTIDE SEQUENCE [LARGE SCALE GENOMIC DNA]</scope>
    <source>
        <strain evidence="5">17S00004-5</strain>
    </source>
</reference>
<evidence type="ECO:0000256" key="3">
    <source>
        <dbReference type="ARBA" id="ARBA00022842"/>
    </source>
</evidence>
<dbReference type="OrthoDB" id="9784466at2"/>
<dbReference type="PANTHER" id="PTHR43344">
    <property type="entry name" value="PHOSPHOSERINE PHOSPHATASE"/>
    <property type="match status" value="1"/>
</dbReference>
<dbReference type="InterPro" id="IPR036412">
    <property type="entry name" value="HAD-like_sf"/>
</dbReference>
<keyword evidence="3" id="KW-0460">Magnesium</keyword>
<keyword evidence="5" id="KW-1185">Reference proteome</keyword>
<dbReference type="NCBIfam" id="TIGR01488">
    <property type="entry name" value="HAD-SF-IB"/>
    <property type="match status" value="1"/>
</dbReference>
<dbReference type="Gene3D" id="1.20.1440.100">
    <property type="entry name" value="SG protein - dephosphorylation function"/>
    <property type="match status" value="1"/>
</dbReference>
<evidence type="ECO:0000313" key="5">
    <source>
        <dbReference type="Proteomes" id="UP000240535"/>
    </source>
</evidence>
<accession>A0A2P8QZ72</accession>
<dbReference type="GO" id="GO:0016787">
    <property type="term" value="F:hydrolase activity"/>
    <property type="evidence" value="ECO:0007669"/>
    <property type="project" value="UniProtKB-KW"/>
</dbReference>
<dbReference type="PANTHER" id="PTHR43344:SF13">
    <property type="entry name" value="PHOSPHATASE RV3661-RELATED"/>
    <property type="match status" value="1"/>
</dbReference>
<evidence type="ECO:0000313" key="4">
    <source>
        <dbReference type="EMBL" id="PSM51542.1"/>
    </source>
</evidence>
<dbReference type="SUPFAM" id="SSF56784">
    <property type="entry name" value="HAD-like"/>
    <property type="match status" value="1"/>
</dbReference>